<evidence type="ECO:0000313" key="4">
    <source>
        <dbReference type="Proteomes" id="UP000588647"/>
    </source>
</evidence>
<feature type="transmembrane region" description="Helical" evidence="1">
    <location>
        <begin position="179"/>
        <end position="198"/>
    </location>
</feature>
<dbReference type="InterPro" id="IPR050879">
    <property type="entry name" value="Acyltransferase_3"/>
</dbReference>
<accession>A0A7W6HCS1</accession>
<feature type="transmembrane region" description="Helical" evidence="1">
    <location>
        <begin position="293"/>
        <end position="311"/>
    </location>
</feature>
<feature type="transmembrane region" description="Helical" evidence="1">
    <location>
        <begin position="21"/>
        <end position="40"/>
    </location>
</feature>
<dbReference type="Pfam" id="PF01757">
    <property type="entry name" value="Acyl_transf_3"/>
    <property type="match status" value="1"/>
</dbReference>
<dbReference type="AlphaFoldDB" id="A0A7W6HCS1"/>
<sequence>MQDERGGFEGQLRPTAARFQALDGLRGICALLVVLFHAPVSGAVYESSFFRHGFLFVDFFFVLSGFVIAHAFHDSLRDKRNGFDFLRGRLFRVYPLHLFMLALFVGFELFLLLTRGPGDAFQGGNDPVALVHNLLMTHSFGVLDTLGWNYPSWSISAELLAYGLFALVVVTVPRALLPIMVLCIVAGIVVIGAAEGTIDTTVGYGSLRCLMGFSLGVIVRLVLWPRTEQAVPADQGLVWTLTELAAVAMVAVFVTALGGTILSLAAPFVFAFALYIFAHEGGLVSRLLRSKPAIYLGLVSYSVYLTHAFVISRVENVATVVAGRTGWEIFSTGLDGKRLLGATEGQALLALGLIVLGTLVLSALTWRFVERPGMALGRRLRERQARTARVERTLAGGARLSAAD</sequence>
<dbReference type="RefSeq" id="WP_183207331.1">
    <property type="nucleotide sequence ID" value="NZ_JAAAMM010000002.1"/>
</dbReference>
<dbReference type="GO" id="GO:0016020">
    <property type="term" value="C:membrane"/>
    <property type="evidence" value="ECO:0007669"/>
    <property type="project" value="TreeGrafter"/>
</dbReference>
<proteinExistence type="predicted"/>
<evidence type="ECO:0000313" key="3">
    <source>
        <dbReference type="EMBL" id="MBB4002786.1"/>
    </source>
</evidence>
<dbReference type="PANTHER" id="PTHR23028:SF131">
    <property type="entry name" value="BLR2367 PROTEIN"/>
    <property type="match status" value="1"/>
</dbReference>
<evidence type="ECO:0000259" key="2">
    <source>
        <dbReference type="Pfam" id="PF01757"/>
    </source>
</evidence>
<feature type="transmembrane region" description="Helical" evidence="1">
    <location>
        <begin position="93"/>
        <end position="113"/>
    </location>
</feature>
<gene>
    <name evidence="3" type="ORF">GGR03_001861</name>
</gene>
<keyword evidence="1" id="KW-0812">Transmembrane</keyword>
<protein>
    <submittedName>
        <fullName evidence="3">Peptidoglycan/LPS O-acetylase OafA/YrhL</fullName>
    </submittedName>
</protein>
<dbReference type="GO" id="GO:0000271">
    <property type="term" value="P:polysaccharide biosynthetic process"/>
    <property type="evidence" value="ECO:0007669"/>
    <property type="project" value="TreeGrafter"/>
</dbReference>
<feature type="transmembrane region" description="Helical" evidence="1">
    <location>
        <begin position="261"/>
        <end position="281"/>
    </location>
</feature>
<evidence type="ECO:0000256" key="1">
    <source>
        <dbReference type="SAM" id="Phobius"/>
    </source>
</evidence>
<dbReference type="GO" id="GO:0016747">
    <property type="term" value="F:acyltransferase activity, transferring groups other than amino-acyl groups"/>
    <property type="evidence" value="ECO:0007669"/>
    <property type="project" value="InterPro"/>
</dbReference>
<keyword evidence="4" id="KW-1185">Reference proteome</keyword>
<feature type="transmembrane region" description="Helical" evidence="1">
    <location>
        <begin position="204"/>
        <end position="224"/>
    </location>
</feature>
<dbReference type="PANTHER" id="PTHR23028">
    <property type="entry name" value="ACETYLTRANSFERASE"/>
    <property type="match status" value="1"/>
</dbReference>
<organism evidence="3 4">
    <name type="scientific">Aurantimonas endophytica</name>
    <dbReference type="NCBI Taxonomy" id="1522175"/>
    <lineage>
        <taxon>Bacteria</taxon>
        <taxon>Pseudomonadati</taxon>
        <taxon>Pseudomonadota</taxon>
        <taxon>Alphaproteobacteria</taxon>
        <taxon>Hyphomicrobiales</taxon>
        <taxon>Aurantimonadaceae</taxon>
        <taxon>Aurantimonas</taxon>
    </lineage>
</organism>
<dbReference type="Proteomes" id="UP000588647">
    <property type="component" value="Unassembled WGS sequence"/>
</dbReference>
<keyword evidence="1" id="KW-0472">Membrane</keyword>
<feature type="domain" description="Acyltransferase 3" evidence="2">
    <location>
        <begin position="20"/>
        <end position="366"/>
    </location>
</feature>
<comment type="caution">
    <text evidence="3">The sequence shown here is derived from an EMBL/GenBank/DDBJ whole genome shotgun (WGS) entry which is preliminary data.</text>
</comment>
<feature type="transmembrane region" description="Helical" evidence="1">
    <location>
        <begin position="52"/>
        <end position="72"/>
    </location>
</feature>
<name>A0A7W6HCS1_9HYPH</name>
<feature type="transmembrane region" description="Helical" evidence="1">
    <location>
        <begin position="236"/>
        <end position="255"/>
    </location>
</feature>
<dbReference type="InterPro" id="IPR002656">
    <property type="entry name" value="Acyl_transf_3_dom"/>
</dbReference>
<reference evidence="3 4" key="1">
    <citation type="submission" date="2020-08" db="EMBL/GenBank/DDBJ databases">
        <title>Genomic Encyclopedia of Type Strains, Phase IV (KMG-IV): sequencing the most valuable type-strain genomes for metagenomic binning, comparative biology and taxonomic classification.</title>
        <authorList>
            <person name="Goeker M."/>
        </authorList>
    </citation>
    <scope>NUCLEOTIDE SEQUENCE [LARGE SCALE GENOMIC DNA]</scope>
    <source>
        <strain evidence="3 4">DSM 103570</strain>
    </source>
</reference>
<keyword evidence="1" id="KW-1133">Transmembrane helix</keyword>
<feature type="transmembrane region" description="Helical" evidence="1">
    <location>
        <begin position="153"/>
        <end position="172"/>
    </location>
</feature>
<feature type="transmembrane region" description="Helical" evidence="1">
    <location>
        <begin position="347"/>
        <end position="369"/>
    </location>
</feature>
<dbReference type="EMBL" id="JACIEM010000002">
    <property type="protein sequence ID" value="MBB4002786.1"/>
    <property type="molecule type" value="Genomic_DNA"/>
</dbReference>